<comment type="caution">
    <text evidence="7">The sequence shown here is derived from an EMBL/GenBank/DDBJ whole genome shotgun (WGS) entry which is preliminary data.</text>
</comment>
<evidence type="ECO:0000256" key="4">
    <source>
        <dbReference type="ARBA" id="ARBA00022989"/>
    </source>
</evidence>
<keyword evidence="3 6" id="KW-0812">Transmembrane</keyword>
<feature type="transmembrane region" description="Helical" evidence="6">
    <location>
        <begin position="28"/>
        <end position="49"/>
    </location>
</feature>
<evidence type="ECO:0000256" key="2">
    <source>
        <dbReference type="ARBA" id="ARBA00022475"/>
    </source>
</evidence>
<keyword evidence="4 6" id="KW-1133">Transmembrane helix</keyword>
<dbReference type="GO" id="GO:0005886">
    <property type="term" value="C:plasma membrane"/>
    <property type="evidence" value="ECO:0007669"/>
    <property type="project" value="UniProtKB-SubCell"/>
</dbReference>
<name>A0A7C5DDH9_UNCW3</name>
<gene>
    <name evidence="7" type="ORF">ENL19_02935</name>
</gene>
<evidence type="ECO:0000256" key="5">
    <source>
        <dbReference type="ARBA" id="ARBA00023136"/>
    </source>
</evidence>
<proteinExistence type="predicted"/>
<evidence type="ECO:0000256" key="1">
    <source>
        <dbReference type="ARBA" id="ARBA00004651"/>
    </source>
</evidence>
<comment type="subcellular location">
    <subcellularLocation>
        <location evidence="1">Cell membrane</location>
        <topology evidence="1">Multi-pass membrane protein</topology>
    </subcellularLocation>
</comment>
<feature type="transmembrane region" description="Helical" evidence="6">
    <location>
        <begin position="6"/>
        <end position="21"/>
    </location>
</feature>
<evidence type="ECO:0000256" key="6">
    <source>
        <dbReference type="SAM" id="Phobius"/>
    </source>
</evidence>
<sequence>MVSPILLIALPLFFAFLIPLFKGVVKSIILILAFLINLTISILIFPYAIHKAIIVKIANFLPPVGINLFVGPVGITLSILISGIGLLGAIYLLKMEKTPPLNRFYALYLLMLLGATGMSLTGDIFNMFVFLEITTISAYGLTSYSK</sequence>
<feature type="non-terminal residue" evidence="7">
    <location>
        <position position="146"/>
    </location>
</feature>
<dbReference type="EMBL" id="DRTB01000220">
    <property type="protein sequence ID" value="HHE05000.1"/>
    <property type="molecule type" value="Genomic_DNA"/>
</dbReference>
<dbReference type="Proteomes" id="UP000886110">
    <property type="component" value="Unassembled WGS sequence"/>
</dbReference>
<organism evidence="7">
    <name type="scientific">candidate division WOR-3 bacterium</name>
    <dbReference type="NCBI Taxonomy" id="2052148"/>
    <lineage>
        <taxon>Bacteria</taxon>
        <taxon>Bacteria division WOR-3</taxon>
    </lineage>
</organism>
<accession>A0A7C5DDH9</accession>
<reference evidence="7" key="1">
    <citation type="journal article" date="2020" name="mSystems">
        <title>Genome- and Community-Level Interaction Insights into Carbon Utilization and Element Cycling Functions of Hydrothermarchaeota in Hydrothermal Sediment.</title>
        <authorList>
            <person name="Zhou Z."/>
            <person name="Liu Y."/>
            <person name="Xu W."/>
            <person name="Pan J."/>
            <person name="Luo Z.H."/>
            <person name="Li M."/>
        </authorList>
    </citation>
    <scope>NUCLEOTIDE SEQUENCE [LARGE SCALE GENOMIC DNA]</scope>
    <source>
        <strain evidence="7">HyVt-74</strain>
    </source>
</reference>
<keyword evidence="2" id="KW-1003">Cell membrane</keyword>
<dbReference type="AlphaFoldDB" id="A0A7C5DDH9"/>
<feature type="transmembrane region" description="Helical" evidence="6">
    <location>
        <begin position="105"/>
        <end position="131"/>
    </location>
</feature>
<dbReference type="InterPro" id="IPR050586">
    <property type="entry name" value="CPA3_Na-H_Antiporter_D"/>
</dbReference>
<feature type="transmembrane region" description="Helical" evidence="6">
    <location>
        <begin position="69"/>
        <end position="93"/>
    </location>
</feature>
<dbReference type="PANTHER" id="PTHR42703:SF1">
    <property type="entry name" value="NA(+)_H(+) ANTIPORTER SUBUNIT D1"/>
    <property type="match status" value="1"/>
</dbReference>
<protein>
    <submittedName>
        <fullName evidence="7">NADH-quinone oxidoreductase subunit F</fullName>
    </submittedName>
</protein>
<evidence type="ECO:0000256" key="3">
    <source>
        <dbReference type="ARBA" id="ARBA00022692"/>
    </source>
</evidence>
<evidence type="ECO:0000313" key="7">
    <source>
        <dbReference type="EMBL" id="HHE05000.1"/>
    </source>
</evidence>
<dbReference type="PANTHER" id="PTHR42703">
    <property type="entry name" value="NADH DEHYDROGENASE"/>
    <property type="match status" value="1"/>
</dbReference>
<keyword evidence="5 6" id="KW-0472">Membrane</keyword>